<feature type="domain" description="Carrier" evidence="5">
    <location>
        <begin position="767"/>
        <end position="843"/>
    </location>
</feature>
<keyword evidence="2" id="KW-0597">Phosphoprotein</keyword>
<dbReference type="FunFam" id="3.30.300.30:FF:000015">
    <property type="entry name" value="Nonribosomal peptide synthase SidD"/>
    <property type="match status" value="5"/>
</dbReference>
<dbReference type="CDD" id="cd05918">
    <property type="entry name" value="A_NRPS_SidN3_like"/>
    <property type="match status" value="5"/>
</dbReference>
<dbReference type="InterPro" id="IPR020845">
    <property type="entry name" value="AMP-binding_CS"/>
</dbReference>
<dbReference type="InterPro" id="IPR009081">
    <property type="entry name" value="PP-bd_ACP"/>
</dbReference>
<dbReference type="OrthoDB" id="416786at2759"/>
<dbReference type="NCBIfam" id="TIGR01733">
    <property type="entry name" value="AA-adenyl-dom"/>
    <property type="match status" value="4"/>
</dbReference>
<dbReference type="Proteomes" id="UP000070700">
    <property type="component" value="Unassembled WGS sequence"/>
</dbReference>
<dbReference type="PANTHER" id="PTHR45398:SF1">
    <property type="entry name" value="ENZYME, PUTATIVE (JCVI)-RELATED"/>
    <property type="match status" value="1"/>
</dbReference>
<dbReference type="KEGG" id="psco:LY89DRAFT_769886"/>
<dbReference type="NCBIfam" id="NF003417">
    <property type="entry name" value="PRK04813.1"/>
    <property type="match status" value="5"/>
</dbReference>
<dbReference type="FunFam" id="3.30.559.30:FF:000003">
    <property type="entry name" value="Nonribosomal peptide synthase SidD"/>
    <property type="match status" value="2"/>
</dbReference>
<dbReference type="FunFam" id="3.40.50.980:FF:000001">
    <property type="entry name" value="Non-ribosomal peptide synthetase"/>
    <property type="match status" value="1"/>
</dbReference>
<dbReference type="FunFam" id="1.10.1200.10:FF:000005">
    <property type="entry name" value="Nonribosomal peptide synthetase 1"/>
    <property type="match status" value="2"/>
</dbReference>
<dbReference type="Gene3D" id="3.30.559.30">
    <property type="entry name" value="Nonribosomal peptide synthetase, condensation domain"/>
    <property type="match status" value="8"/>
</dbReference>
<evidence type="ECO:0000256" key="1">
    <source>
        <dbReference type="ARBA" id="ARBA00022450"/>
    </source>
</evidence>
<dbReference type="GO" id="GO:0019748">
    <property type="term" value="P:secondary metabolic process"/>
    <property type="evidence" value="ECO:0007669"/>
    <property type="project" value="UniProtKB-ARBA"/>
</dbReference>
<evidence type="ECO:0000256" key="3">
    <source>
        <dbReference type="ARBA" id="ARBA00022598"/>
    </source>
</evidence>
<feature type="domain" description="Carrier" evidence="5">
    <location>
        <begin position="6053"/>
        <end position="6129"/>
    </location>
</feature>
<name>A0A132B1L2_MOLSC</name>
<keyword evidence="1" id="KW-0596">Phosphopantetheine</keyword>
<dbReference type="FunFam" id="3.40.50.12780:FF:000014">
    <property type="entry name" value="Nonribosomal peptide synthetase 1"/>
    <property type="match status" value="4"/>
</dbReference>
<protein>
    <submittedName>
        <fullName evidence="6">Acetyl-CoA synthetase-like protein</fullName>
    </submittedName>
</protein>
<dbReference type="PANTHER" id="PTHR45398">
    <property type="match status" value="1"/>
</dbReference>
<dbReference type="EMBL" id="KQ947451">
    <property type="protein sequence ID" value="KUJ06201.1"/>
    <property type="molecule type" value="Genomic_DNA"/>
</dbReference>
<keyword evidence="7" id="KW-1185">Reference proteome</keyword>
<dbReference type="SUPFAM" id="SSF56801">
    <property type="entry name" value="Acetyl-CoA synthetase-like"/>
    <property type="match status" value="5"/>
</dbReference>
<evidence type="ECO:0000256" key="2">
    <source>
        <dbReference type="ARBA" id="ARBA00022553"/>
    </source>
</evidence>
<dbReference type="FunFam" id="3.30.559.30:FF:000002">
    <property type="entry name" value="Nonribosomal peptide synthase Pes1"/>
    <property type="match status" value="3"/>
</dbReference>
<dbReference type="RefSeq" id="XP_018060556.1">
    <property type="nucleotide sequence ID" value="XM_018221838.1"/>
</dbReference>
<accession>A0A132B1L2</accession>
<dbReference type="CDD" id="cd19542">
    <property type="entry name" value="CT_NRPS-like"/>
    <property type="match status" value="2"/>
</dbReference>
<dbReference type="GO" id="GO:0016874">
    <property type="term" value="F:ligase activity"/>
    <property type="evidence" value="ECO:0007669"/>
    <property type="project" value="UniProtKB-KW"/>
</dbReference>
<dbReference type="GO" id="GO:0031177">
    <property type="term" value="F:phosphopantetheine binding"/>
    <property type="evidence" value="ECO:0007669"/>
    <property type="project" value="InterPro"/>
</dbReference>
<dbReference type="PROSITE" id="PS00012">
    <property type="entry name" value="PHOSPHOPANTETHEINE"/>
    <property type="match status" value="2"/>
</dbReference>
<dbReference type="InterPro" id="IPR036736">
    <property type="entry name" value="ACP-like_sf"/>
</dbReference>
<dbReference type="PROSITE" id="PS50075">
    <property type="entry name" value="CARRIER"/>
    <property type="match status" value="5"/>
</dbReference>
<dbReference type="Pfam" id="PF00501">
    <property type="entry name" value="AMP-binding"/>
    <property type="match status" value="5"/>
</dbReference>
<dbReference type="Gene3D" id="3.30.300.30">
    <property type="match status" value="5"/>
</dbReference>
<dbReference type="InterPro" id="IPR001242">
    <property type="entry name" value="Condensation_dom"/>
</dbReference>
<comment type="similarity">
    <text evidence="4">Belongs to the NRP synthetase family.</text>
</comment>
<dbReference type="InterPro" id="IPR000873">
    <property type="entry name" value="AMP-dep_synth/lig_dom"/>
</dbReference>
<dbReference type="PROSITE" id="PS00455">
    <property type="entry name" value="AMP_BINDING"/>
    <property type="match status" value="4"/>
</dbReference>
<dbReference type="Gene3D" id="2.30.38.10">
    <property type="entry name" value="Luciferase, Domain 3"/>
    <property type="match status" value="1"/>
</dbReference>
<dbReference type="CDD" id="cd19545">
    <property type="entry name" value="FUM14_C_NRPS-like"/>
    <property type="match status" value="2"/>
</dbReference>
<sequence length="6547" mass="728886">MAKNADIDTKQGKSLTAETSTESHMSCFLPGFELSKGKLLSLEVDVKGSEELQILLAGELAPFLVQTAWALVLRIYTGQDDVCFRYQQVEGHSLLRRVLVDETLSILQTVERLRTSPTEVHHASGSTEPLYNTTLSTLAKSAASNANSSLKPVLSEQAQLSLEVQFLDHGLKIFFVWQDLEKASDHVLNIASTLQKVLHQSAEAPDTPIRDLDHLSDRNKDQICNWNKGSLESVEVCIHEIIHDRAFVQPQKEALCSSDESLSYHELDSYSSHLARYLIAQGVEHEDFVPLLFDKSVWNVVAMISVLKAGAAFVPLDPLAPLSRLQTLASNVKANIVLCSQQHSIALASIAKTIIPIDGPMIRNLPEHDDQLPKVNSTDLAYLIWTSGSTGEPKGTMIEHGAYCTGAKSHGPAMLMRSESRALQFASHTFDASLVEIVTILMVGGTVCIPSEEERLNSITTTMENLQVNWAVLTPSFVGLIDPAEVPGLKTLVMAGESMSQMHVDKWSHIELVNGYGPSEASVAAAVQSHVTPRTSPKNIGYPTGVHLWVASPDDHHRLVPIGCVGELLIQGPTLARGYLNQSEKTEESFVPDPGFFEYNQKKWRVYKTGDLVRQNVDGTFSFIGRKDNQVKVRGQRVELGEIEHHLVTDPSVKHGLVLLPKAGPFRNRLVSVVSLSHTNSSQATTALALVPHRIRDPDQIRERLSSLLPAYMVPSLVLVVESLPFLPSGKLDRKRAQKWVESTDDEAYRSMMTMTKPTQTAEEAATPAIELQSKLRLIWSHVLNLNIDQVDLNRSFMSMGGDSISAIQVKGQCSKLKISLTVQDILRSKSIKQLSQFAKTLESSSHHEEIIGQHFDLSPIQQLYFALPNQGHGHFNQSFFLRVSRNIQEEHLRLAIEIIIQRHSMLRARFVWQQSTMKWQQRITDDVSGSYRLKSHQIDHPENAHPAIADSQTCLDTALGPIFAADIFQVEGGKQLLFLVGHHLVIDLVSWRVILEDLEELLSGSPHTSDEKPASFQTWCQMQADHCQKLAIDKVLPNHSMPKDDHVPLSDASYWGMLESPNTYGTVDCKGFEVDQKATSMMLTQCHNALRTDPVDILLSSLIHSFALTFEDRNVPTIYNEAHGREPSGMAIDISRTVGWFTAMYPVHIHESASKDLINTVRHVKDFRRRVADNGRPYFAARFLTDEGRDRFSHHWPLEVTFNYLGQYQQLERQGALLMPADAMAGETRGAGGIADVGLETPRFGLFEISAVIAQGKLRFSFTFNRGMKHQGKIHQWILSCQQMIISMVSTLAEMAPEATLSDFPLLSISYDDLQTNVSRRLKQIGISTVEEVEDIYPCSSMQEGLLISQTKSSAFYAVRVIYELVSADLSIDADRLSQAWQQVVDRHAALRTVFVPTFSTNEGLYDQVVLKDYASDIIYMDCSNRNFAVRKLSEEVDAVGANRPPHRFTICKVSGGNLICKLEISHAIMDGASMSIIFRDLALACTGSLMSEPKPLYSDYISFLQNQPTEASVEFWKTYLAEVEPCIFPTLNDGLTAPKELRSLRLDFIDSDYIRLRKFCETNGWTLSNVLHMAWSLTLRCYTSSDDVSFGYLISGRDSLVNGIEEAVGPFINMLVCRIGMEPKSRLGSVLDNFQKDYMDSLLHSTTSLAEVQHALHLSGSPLFNTALSFRRLPQEQSVPSKVSFKECVPIYDPTEYSVSVNVEASENDILIDLDYWTDHMSPGQAANVGSAFLQALSMIIDNPDNLIEDTRLFSSMHDEQLQEWNRDIPKALGDCVHKVISRQAYSQPDAPAVCAWDASFTFAELDAVSTRLAQCLIELGVGPEVCIPTCFDKSAWTIVAMLGVLKAGGAAVPLDATHPRNALELRVKDTRAKIVLASPSCVDLFEDMGVSVICVSDEDVNRLPAPTEFEGTMVGPENPCFIIYTSGSTGKPKGVVLEHRAIVSSSHATGTAYGFGSHSRVLQFAAYTFDNSLAEIFITLMHGGCVCVPSEHERFNDLAGAINKLGVNFADITPTVAGFLRPSEVPGLKALSLGGEALTKEAIETWVDAVSLHCCYGPSECSINSTWNGDLGRSSEATNIGKSIGSVSWIVDPDNHDYLVPTGSVGELLIEGPILARGYLNDPEKTDKVFICSPRWANGEQKRMYKTGDLARNNSDGTITYLGRKDFQVKLNGQRIELGEIEHHVKSNLPSDAQSAVELISLERNKRATKALAAFFCVESNASVPASGLGNFILPMSESMRLISTELETSIASSLPSYMVPRIYIPVKAMPTTSSGKLDRKALRSSCKSLSEAETSMYRLASKSGRPPSSSMEKLLAELWEQTLNLEANTVGLDDNFFRLGGDSVAAIKLISAARSKGISLAVAKVFTKPVLMDLALDPTLLSVGEETYADQAPVEPFSLCQKGLSIQDLLEELASQCRVHVDSIQDIYPCTAIQEGLIALSNKDPGAYVAQNIYRLSANINLAKFQQAWEKVVEAELILRTRIVYLESYGFLQVVVQKPISWHYLTELQDIVQQDRHLPPHNGGDLSMYSIVEDNGAEPIFIWTAHHALYDGWCIPLMLQRVEACYYDISSMDKVIGSAYPKFIRYLSEINANESENFWKLKLSGTTAVHFPPLPHPSYQVHATGSFTHSIQIRREAGTHITLPSTIRAAWAIVVATYSGASNDVIFGEILTGRDVPVSDVTNIIGPTLATVPTRVQVDSEMTISQFLKDVQVRSAETIPFQHTGLQHIKNFSEHTAHACGFQNLLAIHHDEADLEDGFWNLQSGRTVGTNFYSYPLTISCQIGHGQVEIEVHYDQEVISTWMVEKVMSEFEFLIERFNSPEMMNVRLGEMSLLTRQDESLIQKWNSGPLYFAEDCIHHLIQKVALEQPESKAAVESWDATLTYRELICLSSQLAGRLVETGARDTLLPLCFEKSAWAIVTMLAILLSGATFVPLDPEASVSDLKDIVGDTNAQLILCSPKYEQLCSKFAAVMVVQRDVIENWPKMVGIPTVASIGPAYVTFTSGTTGKPKGTIVQHRTFCSRIATHGPALRMDSSSRVLQFAKYTHDASLLEILMTLTIGGCVCVPRDDRRMDFIADVITEMKVSWALLSPSFIQLIQPSTVPTLQTLVLTGESMARTQVSTWADKLQLLHAYGSAEVSVVATVSTQLSLTADPTNIGHAIGCHSWIVDLSNSNRLVPIGAQGELVFDSPALSQGYLNKETMTSEAFFNPPNWALKTSISKEVAQRKLYRTGDIVKYTSNGDLIYCGRKNTLTKQHGRWLALAEIEHRLRTDPFIQHAMVIVPKDGACKNLLVAVISLQELAAANCRGAGLKVVVRDANAFYLPVIRERLCDKLPASSVPSEWVILQSLPILESGKLDRHRIERWVEEINSETYHQIANLNSIDLSIEGTKLEMKLQKVLAAALNLPLEVIGLHQSFLHLGGDSLSAMHVVSKCRAEGLGTSVKDIIQSRSISDLALRVTLPEEMAEEVEATDQWFGLSPIQKLYFECIGDLVNHFNQSVLLKLTRRMKAEHIATAMEAVVDAHSMLRAHFARSESGEWQQSISRRATYRFLTRSTSFNQIPSFIQESQESLDIKDGPVLAVDLFDTEDQGQILSIVAHHLVIDVVSWRIILQDLEDILQGVNTKPQSALSFQKWSHLQVEHTQSIMSHASPNLEEVPVANLGFWDMENKPNTYGDVIENRFELDSETSLRLLGASHEAMGSETVDVLLASVLQSFRKVFSSRSTMPTIYNEGHGREPWEFSTIDLSRTVGWFTTMCPIFLPTRSENNPDLLNAIRWVKDLRRRIPQKGRPYFAYRMLTEEGQERFSNHWPMEIAFNYLGKMQQPDRNDTLFQTVSDPNIATLDIGRDVPRFALFEISASVTNGSLKMTFSYNRNMRRQAKIHHWIDECERCLRDAANRLVQIHPERTLSDFPLLPLAYDGISKLVQLLPQLGVRSIDGIEDVYPCSPVQQGMLLAQSKDPELYAYSTLLEVHAQEGHLLNPHALADAWQAVLHRHPVLRTVFIDSICQKGLNDQVVLRDTSARIAWLECEDSQVKETFEQQKPISFVDFQPPHRLTLCKTNQNRVFCKLELSHAICDGTSMPILLRDFALAYTQAPAHMAKTHALQNLELPPAAPRYSDYIAHILSNRSTEVDLNYWKAYLAGAEPCHLDVLNDNLKVEKNLRTLVLPLTDSSELERFCGKNGFTMSNVLQFVWAMVLKAYVGTDEVAFGYLTSGRDAPIQGIQDAAVGAFINMLTCRIRLDRTTPVNEALHKIQTDFVNGMAHQSCSLADVQHELQLSSRSLFNTAFTFQKRTEDRVSSVSSAPTIEFGVLDAHDPNEYDVTVNIEAMKSGVEVHLGYWTTCLSDAQAMNIVRTFDHVLNEIISRQKLNYKIGDLDLFSDHSSKQVMHWNRRLPVTVDRCIHDVIHGHVVRKHTAPAVCARDATLSYPELDEISTRLAFHLVELGVGPETYVPLCFQKSAWMVVSMIAVLKAGGAFCPLDHTQPHGRLKSFVDDVRGDLILCSQESFGKLSGACTKIIVVDMNLVQTLSYPAETYSFPRATPNNSAYIIFTSGTTGRPKGTIIEHGAFCTSALEHSRAMDLTSMSRVLQFASHTFDASVMEILTTLIVGGCVCIPSEQDRMNNLPGVIKSMKVTWTLLTPSVASTLSPRSVPSLKVLVTGGEKMTPGHIAKWKGHCSLVNAYGPSETSVIASVGWKVDKNGNEVNTNPANIGQAVGGRAWIVDPYDYNKLVPVGGIGELVVEGRTVARGYLNNDVKTAECFISDPPWLQSMETKQRLYRTGDLVHYNSDGTLSFVSRKDTQIKLNGQRIELGEIEYNVKVGLPEDYLSAVELVAPMSRIATKALAVFFTHQVEDHGSVEDERVSGVDEILLSMSNSTKQLARHLDSSLATVLPAYMIPSFYVPVTRLPWTSAGKLDRARLRNILQTLPTEITEQYRPTGSDNKSLVGPTSAMEKKLQSVWENVLNIVAPKSISAEDSFFRLGGDSVTAMNLVGLARSEGISLTVSDIFKNPRLCDMASVCTTLVENHQSEIEPFSLLKSNEPLGEILEEVSQQCRVDKQLISDAYPCSLLQEGLVTLSIRQTGAYVIRNVFKLPKDLDVNRFKTAWERTVEDLAILRTRIVHMKSSAFVQIVLQHDPIEWNMVENLDNSHDFDIPADNGGVLTRYTIARGVNSGDTHFMWQIHHALFDGFSLPMILRRVEKLYHEESLQLPKSLYSSFIQYLTSTDEEISNEYWRTTLDGAAPLQFPQHQKLAFDHSGASQVLTHTTQISKNTASMGFTVATTIRAAWAMVVAAYSGSNDVVFGETMAGRNIPVPGITDVVGPTITTIPTRIQIDRGDTVAHFLQQVQKMATDVITYQHVGLQRIKRLSSYAELACDFQNLLVIQTLEEKVDSRFWDLQTDEVASNFFTYPLVLECKGHSNKVQITAHYDSSVLSQWQTERIMCQLDTVLRQFSDLPKLGMKTRLHSVEVFSPQDKALVQKWNADIPRIIDSCIHDDFEDKVVTQPQAQAVHAWDGSFTYRELLDHATHLAHHLAGLGVGPEVFVPICMDKSAWAIVGILGILLAGGAFVPLDPLSPRARHQEMIKDVNAKLVLCSLHHRDQLTGLLDDILVIDQELLDSFFRLPAPTQTLRRALPRNAAYAIFTSGSTGKPKGTVVEHRAISTSSVAMQRALLMSPNARVFQFASFTFDVSVLEMFTTLTCGGCVCIPSEDMRTSNVSEAICSLNATWAFLTPSVANLIEPATVPSLNVLVCGGEPMSIDNVQQWASKVTLINGYGPTEASVIAISNSSVTEQGNPSNVGFALSSGRAWIADSQDHNLIAPVGCVGELLLSGPLLAREYINDPFKTEESFVDWPSWADAIDGTSPNTKSDDEAHICPPYRMYKTGDLVRYNEDGSIVFIGRKDHQVKLHGQRMELGEIEHLLDLDSEIQHAIVALPKDGPFRKRLVAVVSLNTLATSEITKNSCNLVLDEPRAATGRAYILEARNRLTDRLPPYMIPSSWLLVDSIPIRASGKIDRPYVETWLHNIDDLTYERILEMDEENEDTTPATKTGRILQRIISRVLNIPIEKLPLSKSFLSLGGDSITSMQVMAHCRKEKINFSLTDVLKSKSIHELASKARYDNQAQHQDEIEDQDFDLSPIQKLYFQSQAADSFQGPSRFNQSFSLNVTRRITPEDLSSAVQKIVDQHSMLRARFRKGQQGTWQQRVTRRRGFDNYQVHHIDLESEIAPLIRTIQSGLNIQQGPLFVVDLFNVGEERQILFLVAHHLVIDMVSWRIIIQDLEEVLNTGALGSEKPLSFLVWCAMQQDHTRKATVDDSRATLPFNVPPSQPSYWELDSSQNTYGDVICETFTVNEYVTKLALGDCNKPLRTDPIELFLAAIAHSFSRVFFDRDVPAIFNETHGREPWDSDIDISRTVGWFTSIFPVHVPIDTERDDPVETVRRMKDTRRSVPDNGRPNFARQLLTTEATHVEDSQQEPMEILFNYLGRMQQLEHDEALFQQWDHPEDEETSAMVSDVGPKTTRLAIFELSASVVRDKVLWQG</sequence>
<evidence type="ECO:0000259" key="5">
    <source>
        <dbReference type="PROSITE" id="PS50075"/>
    </source>
</evidence>
<feature type="domain" description="Carrier" evidence="5">
    <location>
        <begin position="3395"/>
        <end position="3468"/>
    </location>
</feature>
<gene>
    <name evidence="6" type="ORF">LY89DRAFT_769886</name>
</gene>
<dbReference type="FunFam" id="3.30.559.10:FF:000017">
    <property type="entry name" value="Nonribosomal peptide synthase Pes1"/>
    <property type="match status" value="1"/>
</dbReference>
<reference evidence="6 7" key="1">
    <citation type="submission" date="2015-10" db="EMBL/GenBank/DDBJ databases">
        <title>Full genome of DAOMC 229536 Phialocephala scopiformis, a fungal endophyte of spruce producing the potent anti-insectan compound rugulosin.</title>
        <authorList>
            <consortium name="DOE Joint Genome Institute"/>
            <person name="Walker A.K."/>
            <person name="Frasz S.L."/>
            <person name="Seifert K.A."/>
            <person name="Miller J.D."/>
            <person name="Mondo S.J."/>
            <person name="Labutti K."/>
            <person name="Lipzen A."/>
            <person name="Dockter R."/>
            <person name="Kennedy M."/>
            <person name="Grigoriev I.V."/>
            <person name="Spatafora J.W."/>
        </authorList>
    </citation>
    <scope>NUCLEOTIDE SEQUENCE [LARGE SCALE GENOMIC DNA]</scope>
    <source>
        <strain evidence="6 7">CBS 120377</strain>
    </source>
</reference>
<dbReference type="CDD" id="cd19534">
    <property type="entry name" value="E_NRPS"/>
    <property type="match status" value="3"/>
</dbReference>
<dbReference type="InterPro" id="IPR010071">
    <property type="entry name" value="AA_adenyl_dom"/>
</dbReference>
<dbReference type="Gene3D" id="3.40.50.980">
    <property type="match status" value="2"/>
</dbReference>
<dbReference type="Gene3D" id="3.30.559.10">
    <property type="entry name" value="Chloramphenicol acetyltransferase-like domain"/>
    <property type="match status" value="7"/>
</dbReference>
<dbReference type="Gene3D" id="1.10.1200.10">
    <property type="entry name" value="ACP-like"/>
    <property type="match status" value="5"/>
</dbReference>
<dbReference type="Pfam" id="PF00550">
    <property type="entry name" value="PP-binding"/>
    <property type="match status" value="5"/>
</dbReference>
<dbReference type="FunFam" id="3.30.559.30:FF:000005">
    <property type="entry name" value="Nonribosomal peptide synthase Pes1"/>
    <property type="match status" value="2"/>
</dbReference>
<evidence type="ECO:0000313" key="7">
    <source>
        <dbReference type="Proteomes" id="UP000070700"/>
    </source>
</evidence>
<dbReference type="STRING" id="149040.A0A132B1L2"/>
<dbReference type="InterPro" id="IPR006162">
    <property type="entry name" value="Ppantetheine_attach_site"/>
</dbReference>
<dbReference type="InterPro" id="IPR020806">
    <property type="entry name" value="PKS_PP-bd"/>
</dbReference>
<evidence type="ECO:0000313" key="6">
    <source>
        <dbReference type="EMBL" id="KUJ06201.1"/>
    </source>
</evidence>
<dbReference type="InterPro" id="IPR023213">
    <property type="entry name" value="CAT-like_dom_sf"/>
</dbReference>
<feature type="domain" description="Carrier" evidence="5">
    <location>
        <begin position="2310"/>
        <end position="2386"/>
    </location>
</feature>
<feature type="domain" description="Carrier" evidence="5">
    <location>
        <begin position="4954"/>
        <end position="5031"/>
    </location>
</feature>
<dbReference type="Pfam" id="PF00668">
    <property type="entry name" value="Condensation"/>
    <property type="match status" value="7"/>
</dbReference>
<dbReference type="GeneID" id="28831564"/>
<organism evidence="6 7">
    <name type="scientific">Mollisia scopiformis</name>
    <name type="common">Conifer needle endophyte fungus</name>
    <name type="synonym">Phialocephala scopiformis</name>
    <dbReference type="NCBI Taxonomy" id="149040"/>
    <lineage>
        <taxon>Eukaryota</taxon>
        <taxon>Fungi</taxon>
        <taxon>Dikarya</taxon>
        <taxon>Ascomycota</taxon>
        <taxon>Pezizomycotina</taxon>
        <taxon>Leotiomycetes</taxon>
        <taxon>Helotiales</taxon>
        <taxon>Mollisiaceae</taxon>
        <taxon>Mollisia</taxon>
    </lineage>
</organism>
<dbReference type="SMART" id="SM00823">
    <property type="entry name" value="PKS_PP"/>
    <property type="match status" value="3"/>
</dbReference>
<dbReference type="SUPFAM" id="SSF47336">
    <property type="entry name" value="ACP-like"/>
    <property type="match status" value="5"/>
</dbReference>
<proteinExistence type="inferred from homology"/>
<dbReference type="InterPro" id="IPR042099">
    <property type="entry name" value="ANL_N_sf"/>
</dbReference>
<dbReference type="InterPro" id="IPR045851">
    <property type="entry name" value="AMP-bd_C_sf"/>
</dbReference>
<dbReference type="InParanoid" id="A0A132B1L2"/>
<keyword evidence="3" id="KW-0436">Ligase</keyword>
<dbReference type="SUPFAM" id="SSF52777">
    <property type="entry name" value="CoA-dependent acyltransferases"/>
    <property type="match status" value="15"/>
</dbReference>
<dbReference type="Gene3D" id="3.40.50.12780">
    <property type="entry name" value="N-terminal domain of ligase-like"/>
    <property type="match status" value="4"/>
</dbReference>
<evidence type="ECO:0000256" key="4">
    <source>
        <dbReference type="ARBA" id="ARBA00029454"/>
    </source>
</evidence>
<dbReference type="FunFam" id="3.30.559.10:FF:000016">
    <property type="entry name" value="Nonribosomal peptide synthase Pes1"/>
    <property type="match status" value="3"/>
</dbReference>